<dbReference type="Proteomes" id="UP001597185">
    <property type="component" value="Unassembled WGS sequence"/>
</dbReference>
<keyword evidence="3" id="KW-0472">Membrane</keyword>
<evidence type="ECO:0000256" key="1">
    <source>
        <dbReference type="PROSITE-ProRule" id="PRU00169"/>
    </source>
</evidence>
<dbReference type="EMBL" id="JBHUDB010000001">
    <property type="protein sequence ID" value="MFD1569950.1"/>
    <property type="molecule type" value="Genomic_DNA"/>
</dbReference>
<keyword evidence="6" id="KW-1185">Reference proteome</keyword>
<evidence type="ECO:0000259" key="4">
    <source>
        <dbReference type="PROSITE" id="PS50110"/>
    </source>
</evidence>
<feature type="modified residue" description="4-aspartylphosphate" evidence="1">
    <location>
        <position position="54"/>
    </location>
</feature>
<organism evidence="5 6">
    <name type="scientific">Halorubrum laminariae</name>
    <dbReference type="NCBI Taxonomy" id="1433523"/>
    <lineage>
        <taxon>Archaea</taxon>
        <taxon>Methanobacteriati</taxon>
        <taxon>Methanobacteriota</taxon>
        <taxon>Stenosarchaea group</taxon>
        <taxon>Halobacteria</taxon>
        <taxon>Halobacteriales</taxon>
        <taxon>Haloferacaceae</taxon>
        <taxon>Halorubrum</taxon>
    </lineage>
</organism>
<feature type="domain" description="Response regulatory" evidence="4">
    <location>
        <begin position="8"/>
        <end position="116"/>
    </location>
</feature>
<dbReference type="AlphaFoldDB" id="A0ABD6BYN6"/>
<sequence length="321" mass="34419">MSRTPGGTILLLDDDRERADEYAAWLDAYAVRVAGDVESGLDALDDEVDVVLLDAGLADPDPAATIGRIRARRAGCQIGLLSGDTSGLTVLGLDVNEYVPRPINREELRESVARLVDHGAAEAAVERYLLLVTRLRRVEARPDRDATDDEQYQELTGEIAARRSQIDTLLARAAGAETGTNATAETTETTETADGDADGNHAARASDTTETPLYRSRTREFYALWFVAALTYGVGDIVSTLYATAAVPGLIEGNPVVGGLLATVGVPGFLVLKLLVFLVLLSVSVQGGRARDRYSYYWPPVVTTGLGLLLTGWNLRLIAGM</sequence>
<dbReference type="PROSITE" id="PS50110">
    <property type="entry name" value="RESPONSE_REGULATORY"/>
    <property type="match status" value="1"/>
</dbReference>
<evidence type="ECO:0000256" key="2">
    <source>
        <dbReference type="SAM" id="MobiDB-lite"/>
    </source>
</evidence>
<feature type="transmembrane region" description="Helical" evidence="3">
    <location>
        <begin position="222"/>
        <end position="245"/>
    </location>
</feature>
<evidence type="ECO:0000313" key="6">
    <source>
        <dbReference type="Proteomes" id="UP001597185"/>
    </source>
</evidence>
<feature type="compositionally biased region" description="Low complexity" evidence="2">
    <location>
        <begin position="177"/>
        <end position="190"/>
    </location>
</feature>
<reference evidence="5 6" key="1">
    <citation type="journal article" date="2019" name="Int. J. Syst. Evol. Microbiol.">
        <title>The Global Catalogue of Microorganisms (GCM) 10K type strain sequencing project: providing services to taxonomists for standard genome sequencing and annotation.</title>
        <authorList>
            <consortium name="The Broad Institute Genomics Platform"/>
            <consortium name="The Broad Institute Genome Sequencing Center for Infectious Disease"/>
            <person name="Wu L."/>
            <person name="Ma J."/>
        </authorList>
    </citation>
    <scope>NUCLEOTIDE SEQUENCE [LARGE SCALE GENOMIC DNA]</scope>
    <source>
        <strain evidence="5 6">CGMCC 1.12689</strain>
    </source>
</reference>
<keyword evidence="1" id="KW-0597">Phosphoprotein</keyword>
<comment type="caution">
    <text evidence="5">The sequence shown here is derived from an EMBL/GenBank/DDBJ whole genome shotgun (WGS) entry which is preliminary data.</text>
</comment>
<dbReference type="Gene3D" id="3.40.50.2300">
    <property type="match status" value="1"/>
</dbReference>
<keyword evidence="3" id="KW-1133">Transmembrane helix</keyword>
<accession>A0ABD6BYN6</accession>
<protein>
    <submittedName>
        <fullName evidence="5">Response regulator transcription factor</fullName>
    </submittedName>
</protein>
<dbReference type="RefSeq" id="WP_256416657.1">
    <property type="nucleotide sequence ID" value="NZ_JANHDL010000001.1"/>
</dbReference>
<feature type="transmembrane region" description="Helical" evidence="3">
    <location>
        <begin position="257"/>
        <end position="283"/>
    </location>
</feature>
<evidence type="ECO:0000256" key="3">
    <source>
        <dbReference type="SAM" id="Phobius"/>
    </source>
</evidence>
<dbReference type="SUPFAM" id="SSF52172">
    <property type="entry name" value="CheY-like"/>
    <property type="match status" value="1"/>
</dbReference>
<feature type="region of interest" description="Disordered" evidence="2">
    <location>
        <begin position="177"/>
        <end position="210"/>
    </location>
</feature>
<name>A0ABD6BYN6_9EURY</name>
<dbReference type="Pfam" id="PF18902">
    <property type="entry name" value="DUF5658"/>
    <property type="match status" value="1"/>
</dbReference>
<feature type="transmembrane region" description="Helical" evidence="3">
    <location>
        <begin position="295"/>
        <end position="315"/>
    </location>
</feature>
<dbReference type="InterPro" id="IPR043717">
    <property type="entry name" value="DUF5658"/>
</dbReference>
<evidence type="ECO:0000313" key="5">
    <source>
        <dbReference type="EMBL" id="MFD1569950.1"/>
    </source>
</evidence>
<proteinExistence type="predicted"/>
<dbReference type="InterPro" id="IPR011006">
    <property type="entry name" value="CheY-like_superfamily"/>
</dbReference>
<gene>
    <name evidence="5" type="ORF">ACFR9T_05030</name>
</gene>
<keyword evidence="3" id="KW-0812">Transmembrane</keyword>
<dbReference type="InterPro" id="IPR001789">
    <property type="entry name" value="Sig_transdc_resp-reg_receiver"/>
</dbReference>